<evidence type="ECO:0000313" key="1">
    <source>
        <dbReference type="EMBL" id="GAH98760.1"/>
    </source>
</evidence>
<proteinExistence type="predicted"/>
<accession>X1KYP8</accession>
<protein>
    <submittedName>
        <fullName evidence="1">Uncharacterized protein</fullName>
    </submittedName>
</protein>
<name>X1KYP8_9ZZZZ</name>
<dbReference type="AlphaFoldDB" id="X1KYP8"/>
<sequence>MDPSQSATVRQFRRNLIQIPQLLVMDGRTKEAKIKDAQWRLLICMATDEELEQMAKIAAELFHYPVDQVLKDLKKSRAEYIKTKESWRKELLGPKQ</sequence>
<gene>
    <name evidence="1" type="ORF">S06H3_04668</name>
</gene>
<comment type="caution">
    <text evidence="1">The sequence shown here is derived from an EMBL/GenBank/DDBJ whole genome shotgun (WGS) entry which is preliminary data.</text>
</comment>
<organism evidence="1">
    <name type="scientific">marine sediment metagenome</name>
    <dbReference type="NCBI Taxonomy" id="412755"/>
    <lineage>
        <taxon>unclassified sequences</taxon>
        <taxon>metagenomes</taxon>
        <taxon>ecological metagenomes</taxon>
    </lineage>
</organism>
<dbReference type="EMBL" id="BARV01001657">
    <property type="protein sequence ID" value="GAH98760.1"/>
    <property type="molecule type" value="Genomic_DNA"/>
</dbReference>
<reference evidence="1" key="1">
    <citation type="journal article" date="2014" name="Front. Microbiol.">
        <title>High frequency of phylogenetically diverse reductive dehalogenase-homologous genes in deep subseafloor sedimentary metagenomes.</title>
        <authorList>
            <person name="Kawai M."/>
            <person name="Futagami T."/>
            <person name="Toyoda A."/>
            <person name="Takaki Y."/>
            <person name="Nishi S."/>
            <person name="Hori S."/>
            <person name="Arai W."/>
            <person name="Tsubouchi T."/>
            <person name="Morono Y."/>
            <person name="Uchiyama I."/>
            <person name="Ito T."/>
            <person name="Fujiyama A."/>
            <person name="Inagaki F."/>
            <person name="Takami H."/>
        </authorList>
    </citation>
    <scope>NUCLEOTIDE SEQUENCE</scope>
    <source>
        <strain evidence="1">Expedition CK06-06</strain>
    </source>
</reference>